<evidence type="ECO:0000259" key="11">
    <source>
        <dbReference type="PROSITE" id="PS51844"/>
    </source>
</evidence>
<dbReference type="InterPro" id="IPR001609">
    <property type="entry name" value="Myosin_head_motor_dom-like"/>
</dbReference>
<keyword evidence="2" id="KW-0547">Nucleotide-binding</keyword>
<proteinExistence type="inferred from homology"/>
<dbReference type="GO" id="GO:0051015">
    <property type="term" value="F:actin filament binding"/>
    <property type="evidence" value="ECO:0007669"/>
    <property type="project" value="InterPro"/>
</dbReference>
<dbReference type="SMART" id="SM00242">
    <property type="entry name" value="MYSc"/>
    <property type="match status" value="1"/>
</dbReference>
<dbReference type="Gene3D" id="2.30.30.360">
    <property type="entry name" value="Myosin S1 fragment, N-terminal"/>
    <property type="match status" value="1"/>
</dbReference>
<feature type="domain" description="Myosin motor" evidence="10">
    <location>
        <begin position="68"/>
        <end position="437"/>
    </location>
</feature>
<feature type="domain" description="Myosin N-terminal SH3-like" evidence="11">
    <location>
        <begin position="32"/>
        <end position="81"/>
    </location>
</feature>
<dbReference type="AlphaFoldDB" id="A0AAD9CJ55"/>
<dbReference type="GO" id="GO:0005737">
    <property type="term" value="C:cytoplasm"/>
    <property type="evidence" value="ECO:0007669"/>
    <property type="project" value="TreeGrafter"/>
</dbReference>
<evidence type="ECO:0000256" key="4">
    <source>
        <dbReference type="ARBA" id="ARBA00023054"/>
    </source>
</evidence>
<dbReference type="GO" id="GO:0032982">
    <property type="term" value="C:myosin filament"/>
    <property type="evidence" value="ECO:0007669"/>
    <property type="project" value="TreeGrafter"/>
</dbReference>
<organism evidence="12 13">
    <name type="scientific">Dissostichus eleginoides</name>
    <name type="common">Patagonian toothfish</name>
    <name type="synonym">Dissostichus amissus</name>
    <dbReference type="NCBI Taxonomy" id="100907"/>
    <lineage>
        <taxon>Eukaryota</taxon>
        <taxon>Metazoa</taxon>
        <taxon>Chordata</taxon>
        <taxon>Craniata</taxon>
        <taxon>Vertebrata</taxon>
        <taxon>Euteleostomi</taxon>
        <taxon>Actinopterygii</taxon>
        <taxon>Neopterygii</taxon>
        <taxon>Teleostei</taxon>
        <taxon>Neoteleostei</taxon>
        <taxon>Acanthomorphata</taxon>
        <taxon>Eupercaria</taxon>
        <taxon>Perciformes</taxon>
        <taxon>Notothenioidei</taxon>
        <taxon>Nototheniidae</taxon>
        <taxon>Dissostichus</taxon>
    </lineage>
</organism>
<evidence type="ECO:0000256" key="5">
    <source>
        <dbReference type="ARBA" id="ARBA00023123"/>
    </source>
</evidence>
<evidence type="ECO:0000256" key="3">
    <source>
        <dbReference type="ARBA" id="ARBA00022840"/>
    </source>
</evidence>
<evidence type="ECO:0000259" key="10">
    <source>
        <dbReference type="PROSITE" id="PS51456"/>
    </source>
</evidence>
<dbReference type="InterPro" id="IPR008989">
    <property type="entry name" value="Myosin_S1_N"/>
</dbReference>
<dbReference type="Gene3D" id="3.40.850.10">
    <property type="entry name" value="Kinesin motor domain"/>
    <property type="match status" value="1"/>
</dbReference>
<evidence type="ECO:0000256" key="7">
    <source>
        <dbReference type="ARBA" id="ARBA00023203"/>
    </source>
</evidence>
<keyword evidence="13" id="KW-1185">Reference proteome</keyword>
<keyword evidence="5 8" id="KW-0518">Myosin</keyword>
<comment type="caution">
    <text evidence="12">The sequence shown here is derived from an EMBL/GenBank/DDBJ whole genome shotgun (WGS) entry which is preliminary data.</text>
</comment>
<feature type="coiled-coil region" evidence="9">
    <location>
        <begin position="277"/>
        <end position="370"/>
    </location>
</feature>
<dbReference type="EMBL" id="JASDAP010000006">
    <property type="protein sequence ID" value="KAK1902192.1"/>
    <property type="molecule type" value="Genomic_DNA"/>
</dbReference>
<dbReference type="SUPFAM" id="SSF90257">
    <property type="entry name" value="Myosin rod fragments"/>
    <property type="match status" value="1"/>
</dbReference>
<dbReference type="Gene3D" id="1.20.5.340">
    <property type="match status" value="1"/>
</dbReference>
<dbReference type="InterPro" id="IPR027417">
    <property type="entry name" value="P-loop_NTPase"/>
</dbReference>
<dbReference type="SUPFAM" id="SSF52540">
    <property type="entry name" value="P-loop containing nucleoside triphosphate hydrolases"/>
    <property type="match status" value="1"/>
</dbReference>
<evidence type="ECO:0000256" key="6">
    <source>
        <dbReference type="ARBA" id="ARBA00023175"/>
    </source>
</evidence>
<comment type="caution">
    <text evidence="8">Lacks conserved residue(s) required for the propagation of feature annotation.</text>
</comment>
<dbReference type="InterPro" id="IPR036961">
    <property type="entry name" value="Kinesin_motor_dom_sf"/>
</dbReference>
<keyword evidence="7 8" id="KW-0009">Actin-binding</keyword>
<evidence type="ECO:0000256" key="2">
    <source>
        <dbReference type="ARBA" id="ARBA00022741"/>
    </source>
</evidence>
<dbReference type="PROSITE" id="PS51456">
    <property type="entry name" value="MYOSIN_MOTOR"/>
    <property type="match status" value="1"/>
</dbReference>
<dbReference type="PANTHER" id="PTHR45615:SF29">
    <property type="entry name" value="MYOSIN-7B"/>
    <property type="match status" value="1"/>
</dbReference>
<dbReference type="GO" id="GO:0000146">
    <property type="term" value="F:microfilament motor activity"/>
    <property type="evidence" value="ECO:0007669"/>
    <property type="project" value="TreeGrafter"/>
</dbReference>
<evidence type="ECO:0000256" key="9">
    <source>
        <dbReference type="SAM" id="Coils"/>
    </source>
</evidence>
<sequence length="437" mass="49530">MSRYDTKEFGEAAQFLRKSELELMASHTVAFDGKKRAWVPDEKEAYIEIEIKERSGDKVIVDSTDGRTYSGLFCVTMNPYKWLPVYTAHVVAAYKGKRRSEAPPHIYSIADNAYNDMLRTRSCHENSDMLLVSSNPYDYHFCSQGVISVENVDDGQELMATDASYLMGVSSADLIKGLLHPRVKVGNEYVVKGQNVEQNYVNSDSVAEPKAGTKEKRKKAASFQTVSQLHKAVARGRMMRKELNKFSDMSVHSLAAVCVACKGSVIGVCEACARPCMATSEKMCRLYEDQMNEAKAKGEELQRQLNDTTTQKARAQAESAEVGRKLEERESMVSQLQRAKNSYSQNVEELKKQEEENKAKNALAHALQSSRHDCDLLREQYDESRRTRLSCREVCPRPMPRWLSGGLSMKLTPSRGPRSWRKPSELDLFSTYRIRRK</sequence>
<dbReference type="PROSITE" id="PS51844">
    <property type="entry name" value="SH3_LIKE"/>
    <property type="match status" value="1"/>
</dbReference>
<dbReference type="Pfam" id="PF00063">
    <property type="entry name" value="Myosin_head"/>
    <property type="match status" value="1"/>
</dbReference>
<evidence type="ECO:0000256" key="1">
    <source>
        <dbReference type="ARBA" id="ARBA00008314"/>
    </source>
</evidence>
<name>A0AAD9CJ55_DISEL</name>
<comment type="similarity">
    <text evidence="1 8">Belongs to the TRAFAC class myosin-kinesin ATPase superfamily. Myosin family.</text>
</comment>
<dbReference type="PANTHER" id="PTHR45615">
    <property type="entry name" value="MYOSIN HEAVY CHAIN, NON-MUSCLE"/>
    <property type="match status" value="1"/>
</dbReference>
<evidence type="ECO:0000256" key="8">
    <source>
        <dbReference type="PROSITE-ProRule" id="PRU00782"/>
    </source>
</evidence>
<accession>A0AAD9CJ55</accession>
<dbReference type="SUPFAM" id="SSF50084">
    <property type="entry name" value="Myosin S1 fragment, N-terminal domain"/>
    <property type="match status" value="1"/>
</dbReference>
<dbReference type="InterPro" id="IPR004009">
    <property type="entry name" value="SH3_Myosin"/>
</dbReference>
<gene>
    <name evidence="12" type="ORF">KUDE01_005156</name>
</gene>
<evidence type="ECO:0000313" key="13">
    <source>
        <dbReference type="Proteomes" id="UP001228049"/>
    </source>
</evidence>
<dbReference type="Proteomes" id="UP001228049">
    <property type="component" value="Unassembled WGS sequence"/>
</dbReference>
<evidence type="ECO:0000313" key="12">
    <source>
        <dbReference type="EMBL" id="KAK1902192.1"/>
    </source>
</evidence>
<keyword evidence="4 9" id="KW-0175">Coiled coil</keyword>
<keyword evidence="3" id="KW-0067">ATP-binding</keyword>
<keyword evidence="6" id="KW-0505">Motor protein</keyword>
<protein>
    <submittedName>
        <fullName evidence="12">Myosin-7B</fullName>
    </submittedName>
</protein>
<reference evidence="12" key="1">
    <citation type="submission" date="2023-04" db="EMBL/GenBank/DDBJ databases">
        <title>Chromosome-level genome of Chaenocephalus aceratus.</title>
        <authorList>
            <person name="Park H."/>
        </authorList>
    </citation>
    <scope>NUCLEOTIDE SEQUENCE</scope>
    <source>
        <strain evidence="12">DE</strain>
        <tissue evidence="12">Muscle</tissue>
    </source>
</reference>
<dbReference type="GO" id="GO:0005524">
    <property type="term" value="F:ATP binding"/>
    <property type="evidence" value="ECO:0007669"/>
    <property type="project" value="UniProtKB-KW"/>
</dbReference>
<dbReference type="GO" id="GO:0016460">
    <property type="term" value="C:myosin II complex"/>
    <property type="evidence" value="ECO:0007669"/>
    <property type="project" value="TreeGrafter"/>
</dbReference>